<accession>A0AA86SKP6</accession>
<dbReference type="InterPro" id="IPR002068">
    <property type="entry name" value="A-crystallin/Hsp20_dom"/>
</dbReference>
<evidence type="ECO:0000256" key="1">
    <source>
        <dbReference type="PROSITE-ProRule" id="PRU00285"/>
    </source>
</evidence>
<dbReference type="Gene3D" id="2.60.40.790">
    <property type="match status" value="1"/>
</dbReference>
<dbReference type="PROSITE" id="PS01031">
    <property type="entry name" value="SHSP"/>
    <property type="match status" value="1"/>
</dbReference>
<dbReference type="EMBL" id="OY731403">
    <property type="protein sequence ID" value="CAJ1963632.1"/>
    <property type="molecule type" value="Genomic_DNA"/>
</dbReference>
<dbReference type="InterPro" id="IPR039321">
    <property type="entry name" value="IDM2/3-like"/>
</dbReference>
<keyword evidence="4" id="KW-1185">Reference proteome</keyword>
<dbReference type="Gramene" id="rna-AYBTSS11_LOCUS19878">
    <property type="protein sequence ID" value="CAJ1963632.1"/>
    <property type="gene ID" value="gene-AYBTSS11_LOCUS19878"/>
</dbReference>
<reference evidence="3" key="1">
    <citation type="submission" date="2023-10" db="EMBL/GenBank/DDBJ databases">
        <authorList>
            <person name="Domelevo Entfellner J.-B."/>
        </authorList>
    </citation>
    <scope>NUCLEOTIDE SEQUENCE</scope>
</reference>
<proteinExistence type="inferred from homology"/>
<dbReference type="GO" id="GO:0005634">
    <property type="term" value="C:nucleus"/>
    <property type="evidence" value="ECO:0007669"/>
    <property type="project" value="TreeGrafter"/>
</dbReference>
<dbReference type="PANTHER" id="PTHR34661">
    <property type="entry name" value="INCREASED DNA METHYLATION 3"/>
    <property type="match status" value="1"/>
</dbReference>
<dbReference type="PANTHER" id="PTHR34661:SF1">
    <property type="entry name" value="INCREASED DNA METHYLATION 3"/>
    <property type="match status" value="1"/>
</dbReference>
<sequence>MGVIALSSSPSSLHRCVLLSKFTSSPSGPCDCESTTLLDLRENFTCTRMSVPVKQAVVSDRKFLIDFFFTTYLGPDVMSHNPTCCVTQRLVFGFPPYVLSDLRPSYISISLLERLYYFLLRFSPPHVVLDLNMLRAYLKGNLFLPSLDFVPGSKQFISFFPLDLHQQIWYPDTFRIMKGIVLIDDPSPSCIREDDFNRFKSLTGMTTLKLNLGEFFQLGCRSSDEGDGHCMIKWPEAIHNKGCESGEFKEDHKRKRVEEILPLPEIPHVIPTKHNLKIKLSKKRDKSVKPKFMPLFTIPEMDDCIQDSPVIITGSALKGQFGSSVGIVDIGSSEVAYLFRVSIPGVTKNEGNISCDIEANGNVQIRGMVTGGRTLIKESRVFEMKFRELGSGPFTLSFSLPGPVDPRLFLAKFKPEGILEGVVIKQ</sequence>
<dbReference type="AlphaFoldDB" id="A0AA86SKP6"/>
<evidence type="ECO:0000313" key="4">
    <source>
        <dbReference type="Proteomes" id="UP001189624"/>
    </source>
</evidence>
<dbReference type="InterPro" id="IPR008978">
    <property type="entry name" value="HSP20-like_chaperone"/>
</dbReference>
<protein>
    <recommendedName>
        <fullName evidence="2">SHSP domain-containing protein</fullName>
    </recommendedName>
</protein>
<gene>
    <name evidence="3" type="ORF">AYBTSS11_LOCUS19878</name>
</gene>
<dbReference type="CDD" id="cd06464">
    <property type="entry name" value="ACD_sHsps-like"/>
    <property type="match status" value="1"/>
</dbReference>
<name>A0AA86SKP6_9FABA</name>
<evidence type="ECO:0000313" key="3">
    <source>
        <dbReference type="EMBL" id="CAJ1963632.1"/>
    </source>
</evidence>
<dbReference type="Proteomes" id="UP001189624">
    <property type="component" value="Chromosome 6"/>
</dbReference>
<feature type="domain" description="SHSP" evidence="2">
    <location>
        <begin position="316"/>
        <end position="426"/>
    </location>
</feature>
<organism evidence="3 4">
    <name type="scientific">Sphenostylis stenocarpa</name>
    <dbReference type="NCBI Taxonomy" id="92480"/>
    <lineage>
        <taxon>Eukaryota</taxon>
        <taxon>Viridiplantae</taxon>
        <taxon>Streptophyta</taxon>
        <taxon>Embryophyta</taxon>
        <taxon>Tracheophyta</taxon>
        <taxon>Spermatophyta</taxon>
        <taxon>Magnoliopsida</taxon>
        <taxon>eudicotyledons</taxon>
        <taxon>Gunneridae</taxon>
        <taxon>Pentapetalae</taxon>
        <taxon>rosids</taxon>
        <taxon>fabids</taxon>
        <taxon>Fabales</taxon>
        <taxon>Fabaceae</taxon>
        <taxon>Papilionoideae</taxon>
        <taxon>50 kb inversion clade</taxon>
        <taxon>NPAAA clade</taxon>
        <taxon>indigoferoid/millettioid clade</taxon>
        <taxon>Phaseoleae</taxon>
        <taxon>Sphenostylis</taxon>
    </lineage>
</organism>
<comment type="similarity">
    <text evidence="1">Belongs to the small heat shock protein (HSP20) family.</text>
</comment>
<evidence type="ECO:0000259" key="2">
    <source>
        <dbReference type="PROSITE" id="PS01031"/>
    </source>
</evidence>